<keyword evidence="3" id="KW-1185">Reference proteome</keyword>
<feature type="region of interest" description="Disordered" evidence="1">
    <location>
        <begin position="304"/>
        <end position="328"/>
    </location>
</feature>
<accession>A0A150FU17</accession>
<sequence>MTPPPRSGAGGGGGDEDDGDASDDGDEGGGAGGGFQNFRPEDLPAPVEVTVSGLGREVDADGKRRRITVRGIFHPDRYLQNQDCILFNNQFVSRSRFEKEGGSTTAKWHCSIKVSAANGAAIGSWLQAQGLPVLKMLHAGGPGGGGPGGGAPLPQRVRLHSGNSGGGPPEGYDPYGMPPAEGHGPYGMSGVPRRAISRSDITGMGSAPAALQGPMGRPYPPHPHGPHGPRPPHGYYPHPHPHAADGRPLAPHGSDPAAYGGEYDGGYDAGGYGGGSGSGGAEAAQQRERELRAAAAAMAAAAVVNARQQSQGSQGMHSGPPGHLGQGR</sequence>
<comment type="caution">
    <text evidence="2">The sequence shown here is derived from an EMBL/GenBank/DDBJ whole genome shotgun (WGS) entry which is preliminary data.</text>
</comment>
<feature type="region of interest" description="Disordered" evidence="1">
    <location>
        <begin position="142"/>
        <end position="262"/>
    </location>
</feature>
<proteinExistence type="predicted"/>
<feature type="compositionally biased region" description="Gly residues" evidence="1">
    <location>
        <begin position="142"/>
        <end position="151"/>
    </location>
</feature>
<feature type="compositionally biased region" description="Low complexity" evidence="1">
    <location>
        <begin position="170"/>
        <end position="179"/>
    </location>
</feature>
<evidence type="ECO:0000313" key="3">
    <source>
        <dbReference type="Proteomes" id="UP000075714"/>
    </source>
</evidence>
<dbReference type="EMBL" id="LSYV01000784">
    <property type="protein sequence ID" value="KXZ41109.1"/>
    <property type="molecule type" value="Genomic_DNA"/>
</dbReference>
<reference evidence="3" key="1">
    <citation type="journal article" date="2016" name="Nat. Commun.">
        <title>The Gonium pectorale genome demonstrates co-option of cell cycle regulation during the evolution of multicellularity.</title>
        <authorList>
            <person name="Hanschen E.R."/>
            <person name="Marriage T.N."/>
            <person name="Ferris P.J."/>
            <person name="Hamaji T."/>
            <person name="Toyoda A."/>
            <person name="Fujiyama A."/>
            <person name="Neme R."/>
            <person name="Noguchi H."/>
            <person name="Minakuchi Y."/>
            <person name="Suzuki M."/>
            <person name="Kawai-Toyooka H."/>
            <person name="Smith D.R."/>
            <person name="Sparks H."/>
            <person name="Anderson J."/>
            <person name="Bakaric R."/>
            <person name="Luria V."/>
            <person name="Karger A."/>
            <person name="Kirschner M.W."/>
            <person name="Durand P.M."/>
            <person name="Michod R.E."/>
            <person name="Nozaki H."/>
            <person name="Olson B.J."/>
        </authorList>
    </citation>
    <scope>NUCLEOTIDE SEQUENCE [LARGE SCALE GENOMIC DNA]</scope>
    <source>
        <strain evidence="3">NIES-2863</strain>
    </source>
</reference>
<dbReference type="Gene3D" id="3.10.390.10">
    <property type="entry name" value="SAND domain-like"/>
    <property type="match status" value="1"/>
</dbReference>
<dbReference type="InterPro" id="IPR010919">
    <property type="entry name" value="SAND-like_dom_sf"/>
</dbReference>
<feature type="compositionally biased region" description="Low complexity" evidence="1">
    <location>
        <begin position="304"/>
        <end position="321"/>
    </location>
</feature>
<feature type="compositionally biased region" description="Pro residues" evidence="1">
    <location>
        <begin position="217"/>
        <end position="234"/>
    </location>
</feature>
<organism evidence="2 3">
    <name type="scientific">Gonium pectorale</name>
    <name type="common">Green alga</name>
    <dbReference type="NCBI Taxonomy" id="33097"/>
    <lineage>
        <taxon>Eukaryota</taxon>
        <taxon>Viridiplantae</taxon>
        <taxon>Chlorophyta</taxon>
        <taxon>core chlorophytes</taxon>
        <taxon>Chlorophyceae</taxon>
        <taxon>CS clade</taxon>
        <taxon>Chlamydomonadales</taxon>
        <taxon>Volvocaceae</taxon>
        <taxon>Gonium</taxon>
    </lineage>
</organism>
<gene>
    <name evidence="2" type="ORF">GPECTOR_788g9</name>
</gene>
<feature type="region of interest" description="Disordered" evidence="1">
    <location>
        <begin position="1"/>
        <end position="45"/>
    </location>
</feature>
<feature type="compositionally biased region" description="Acidic residues" evidence="1">
    <location>
        <begin position="14"/>
        <end position="27"/>
    </location>
</feature>
<protein>
    <submittedName>
        <fullName evidence="2">Uncharacterized protein</fullName>
    </submittedName>
</protein>
<dbReference type="SUPFAM" id="SSF63763">
    <property type="entry name" value="SAND domain-like"/>
    <property type="match status" value="1"/>
</dbReference>
<evidence type="ECO:0000256" key="1">
    <source>
        <dbReference type="SAM" id="MobiDB-lite"/>
    </source>
</evidence>
<dbReference type="AlphaFoldDB" id="A0A150FU17"/>
<dbReference type="Proteomes" id="UP000075714">
    <property type="component" value="Unassembled WGS sequence"/>
</dbReference>
<dbReference type="OrthoDB" id="552299at2759"/>
<evidence type="ECO:0000313" key="2">
    <source>
        <dbReference type="EMBL" id="KXZ41109.1"/>
    </source>
</evidence>
<name>A0A150FU17_GONPE</name>